<evidence type="ECO:0000259" key="2">
    <source>
        <dbReference type="Pfam" id="PF18962"/>
    </source>
</evidence>
<proteinExistence type="predicted"/>
<dbReference type="EMBL" id="JAJJML010000001">
    <property type="protein sequence ID" value="MCC9035012.1"/>
    <property type="molecule type" value="Genomic_DNA"/>
</dbReference>
<evidence type="ECO:0000313" key="7">
    <source>
        <dbReference type="Proteomes" id="UP001107960"/>
    </source>
</evidence>
<keyword evidence="1" id="KW-0732">Signal</keyword>
<comment type="caution">
    <text evidence="4">The sequence shown here is derived from an EMBL/GenBank/DDBJ whole genome shotgun (WGS) entry which is preliminary data.</text>
</comment>
<evidence type="ECO:0000256" key="1">
    <source>
        <dbReference type="ARBA" id="ARBA00022729"/>
    </source>
</evidence>
<keyword evidence="6" id="KW-1185">Reference proteome</keyword>
<reference evidence="3" key="3">
    <citation type="submission" date="2024-05" db="EMBL/GenBank/DDBJ databases">
        <title>Description of novel Chryseobacterium sp. strain C-2.</title>
        <authorList>
            <person name="Saticioglu I.B."/>
        </authorList>
    </citation>
    <scope>NUCLEOTIDE SEQUENCE</scope>
    <source>
        <strain evidence="3">C-2</strain>
    </source>
</reference>
<dbReference type="GO" id="GO:0005975">
    <property type="term" value="P:carbohydrate metabolic process"/>
    <property type="evidence" value="ECO:0007669"/>
    <property type="project" value="UniProtKB-ARBA"/>
</dbReference>
<evidence type="ECO:0000313" key="6">
    <source>
        <dbReference type="Proteomes" id="UP000603715"/>
    </source>
</evidence>
<dbReference type="EMBL" id="JAJJML010000002">
    <property type="protein sequence ID" value="MCC9037034.1"/>
    <property type="molecule type" value="Genomic_DNA"/>
</dbReference>
<reference evidence="6" key="2">
    <citation type="submission" date="2023-07" db="EMBL/GenBank/DDBJ databases">
        <title>Description of novel Chryseobacterium sp. strain C-2.</title>
        <authorList>
            <person name="Saticioglu I.B."/>
        </authorList>
    </citation>
    <scope>NUCLEOTIDE SEQUENCE [LARGE SCALE GENOMIC DNA]</scope>
    <source>
        <strain evidence="6">C-2</strain>
    </source>
</reference>
<dbReference type="InterPro" id="IPR026444">
    <property type="entry name" value="Secre_tail"/>
</dbReference>
<dbReference type="EMBL" id="JACXXP010000016">
    <property type="protein sequence ID" value="MBD3905512.1"/>
    <property type="molecule type" value="Genomic_DNA"/>
</dbReference>
<reference evidence="4" key="1">
    <citation type="submission" date="2021-11" db="EMBL/GenBank/DDBJ databases">
        <title>Description of novel Chryseobacterium species.</title>
        <authorList>
            <person name="Saticioglu I.B."/>
            <person name="Ay H."/>
            <person name="Altun S."/>
            <person name="Duman M."/>
        </authorList>
    </citation>
    <scope>NUCLEOTIDE SEQUENCE</scope>
    <source>
        <strain evidence="4">C-39</strain>
    </source>
</reference>
<dbReference type="Proteomes" id="UP001107960">
    <property type="component" value="Unassembled WGS sequence"/>
</dbReference>
<dbReference type="GO" id="GO:0004553">
    <property type="term" value="F:hydrolase activity, hydrolyzing O-glycosyl compounds"/>
    <property type="evidence" value="ECO:0007669"/>
    <property type="project" value="UniProtKB-ARBA"/>
</dbReference>
<evidence type="ECO:0000313" key="5">
    <source>
        <dbReference type="EMBL" id="MCC9037034.1"/>
    </source>
</evidence>
<gene>
    <name evidence="3" type="ORF">IEW27_13050</name>
    <name evidence="4" type="ORF">LNP80_12225</name>
    <name evidence="5" type="ORF">LNP80_22750</name>
</gene>
<accession>A0A9Q3UUU9</accession>
<dbReference type="Gene3D" id="2.60.120.200">
    <property type="match status" value="1"/>
</dbReference>
<dbReference type="Pfam" id="PF18962">
    <property type="entry name" value="Por_Secre_tail"/>
    <property type="match status" value="1"/>
</dbReference>
<sequence>MPIGWTVENPDTTYNWGVGSSVFYNSLPSGAAFFDDDAAGISSLNSSAKLISPIIDLSSVSNPHLSFKYANMIDTEDSTLKVEVFNGTAWVQVFSFAGLAGTWDFDPDTFDEYLESYDQAQNINLTSYANANFKVRFVYDDAGDYSYGVVVDDIIITSGVLGTSDMSSISDEIKVYPNPVKDYLFVKSNLKISKISLIDMSGKQMKTFNGKSDKYDLSDLQNGVYLILIDNGKEVIKKKIIKK</sequence>
<feature type="domain" description="Secretion system C-terminal sorting" evidence="2">
    <location>
        <begin position="175"/>
        <end position="241"/>
    </location>
</feature>
<dbReference type="AlphaFoldDB" id="A0A9Q3UUU9"/>
<dbReference type="NCBIfam" id="TIGR04183">
    <property type="entry name" value="Por_Secre_tail"/>
    <property type="match status" value="1"/>
</dbReference>
<dbReference type="SUPFAM" id="SSF49899">
    <property type="entry name" value="Concanavalin A-like lectins/glucanases"/>
    <property type="match status" value="1"/>
</dbReference>
<name>A0A9Q3UUU9_9FLAO</name>
<dbReference type="Proteomes" id="UP000603715">
    <property type="component" value="Unassembled WGS sequence"/>
</dbReference>
<protein>
    <submittedName>
        <fullName evidence="4">T9SS type A sorting domain-containing protein</fullName>
    </submittedName>
</protein>
<dbReference type="InterPro" id="IPR013320">
    <property type="entry name" value="ConA-like_dom_sf"/>
</dbReference>
<evidence type="ECO:0000313" key="3">
    <source>
        <dbReference type="EMBL" id="MBD3905512.1"/>
    </source>
</evidence>
<organism evidence="4 7">
    <name type="scientific">Chryseobacterium muglaense</name>
    <dbReference type="NCBI Taxonomy" id="2893752"/>
    <lineage>
        <taxon>Bacteria</taxon>
        <taxon>Pseudomonadati</taxon>
        <taxon>Bacteroidota</taxon>
        <taxon>Flavobacteriia</taxon>
        <taxon>Flavobacteriales</taxon>
        <taxon>Weeksellaceae</taxon>
        <taxon>Chryseobacterium group</taxon>
        <taxon>Chryseobacterium</taxon>
    </lineage>
</organism>
<evidence type="ECO:0000313" key="4">
    <source>
        <dbReference type="EMBL" id="MCC9035012.1"/>
    </source>
</evidence>